<dbReference type="GeneID" id="37033977"/>
<dbReference type="Proteomes" id="UP000245783">
    <property type="component" value="Unassembled WGS sequence"/>
</dbReference>
<dbReference type="PANTHER" id="PTHR11941">
    <property type="entry name" value="ENOYL-COA HYDRATASE-RELATED"/>
    <property type="match status" value="1"/>
</dbReference>
<dbReference type="InParanoid" id="A0A316VQW7"/>
<dbReference type="GO" id="GO:0003824">
    <property type="term" value="F:catalytic activity"/>
    <property type="evidence" value="ECO:0007669"/>
    <property type="project" value="InterPro"/>
</dbReference>
<keyword evidence="4" id="KW-1185">Reference proteome</keyword>
<dbReference type="SUPFAM" id="SSF52096">
    <property type="entry name" value="ClpP/crotonase"/>
    <property type="match status" value="1"/>
</dbReference>
<proteinExistence type="inferred from homology"/>
<evidence type="ECO:0000256" key="2">
    <source>
        <dbReference type="RuleBase" id="RU003707"/>
    </source>
</evidence>
<dbReference type="EMBL" id="KZ819536">
    <property type="protein sequence ID" value="PWN38793.1"/>
    <property type="molecule type" value="Genomic_DNA"/>
</dbReference>
<dbReference type="RefSeq" id="XP_025365953.1">
    <property type="nucleotide sequence ID" value="XM_025512107.1"/>
</dbReference>
<dbReference type="PROSITE" id="PS00166">
    <property type="entry name" value="ENOYL_COA_HYDRATASE"/>
    <property type="match status" value="1"/>
</dbReference>
<dbReference type="InterPro" id="IPR001753">
    <property type="entry name" value="Enoyl-CoA_hydra/iso"/>
</dbReference>
<comment type="similarity">
    <text evidence="1 2">Belongs to the enoyl-CoA hydratase/isomerase family.</text>
</comment>
<dbReference type="STRING" id="1522189.A0A316VQW7"/>
<dbReference type="InterPro" id="IPR029045">
    <property type="entry name" value="ClpP/crotonase-like_dom_sf"/>
</dbReference>
<dbReference type="InterPro" id="IPR018376">
    <property type="entry name" value="Enoyl-CoA_hyd/isom_CS"/>
</dbReference>
<sequence>MTDTSWRQTSSMLKTRRPAPRVLQIAICNPPFNLLNGDVLDQLAATLRSLTAHDTGAVILGSDLPDIYISHYDVGEIADLGDLIPHPALSPPAALLRGALHLESLLSLIGLRWLVRKSPLGGMSNLNSYHECTALLRSVPQVTIAMINGRAFGGGCELALACDLRIMVDTPAEGIAGAGQAIRGSGIGQPEITLGLIPGGGGTQMLTRNLGPAKAIEICLEKPLLRAAEALQLGLVTRLVPARDLLQTTLDMAIKLSKRSPAAVAAIKDCVHIGASSSLFAGMQREKAHFAVCAMQPEAQVAMHKYLDGIDGILGSQGGLEAFEDLDEGIFSDLTPGSAAAASSAAATAATAKPKSL</sequence>
<dbReference type="CDD" id="cd06558">
    <property type="entry name" value="crotonase-like"/>
    <property type="match status" value="1"/>
</dbReference>
<dbReference type="AlphaFoldDB" id="A0A316VQW7"/>
<evidence type="ECO:0000313" key="3">
    <source>
        <dbReference type="EMBL" id="PWN38793.1"/>
    </source>
</evidence>
<dbReference type="Gene3D" id="3.90.226.10">
    <property type="entry name" value="2-enoyl-CoA Hydratase, Chain A, domain 1"/>
    <property type="match status" value="1"/>
</dbReference>
<organism evidence="3 4">
    <name type="scientific">Ceraceosorus guamensis</name>
    <dbReference type="NCBI Taxonomy" id="1522189"/>
    <lineage>
        <taxon>Eukaryota</taxon>
        <taxon>Fungi</taxon>
        <taxon>Dikarya</taxon>
        <taxon>Basidiomycota</taxon>
        <taxon>Ustilaginomycotina</taxon>
        <taxon>Exobasidiomycetes</taxon>
        <taxon>Ceraceosorales</taxon>
        <taxon>Ceraceosoraceae</taxon>
        <taxon>Ceraceosorus</taxon>
    </lineage>
</organism>
<protein>
    <submittedName>
        <fullName evidence="3">ClpP/crotonase</fullName>
    </submittedName>
</protein>
<gene>
    <name evidence="3" type="ORF">IE81DRAFT_295785</name>
</gene>
<accession>A0A316VQW7</accession>
<dbReference type="PANTHER" id="PTHR11941:SF54">
    <property type="entry name" value="ENOYL-COA HYDRATASE, MITOCHONDRIAL"/>
    <property type="match status" value="1"/>
</dbReference>
<dbReference type="GO" id="GO:0006635">
    <property type="term" value="P:fatty acid beta-oxidation"/>
    <property type="evidence" value="ECO:0007669"/>
    <property type="project" value="TreeGrafter"/>
</dbReference>
<dbReference type="OrthoDB" id="410701at2759"/>
<evidence type="ECO:0000313" key="4">
    <source>
        <dbReference type="Proteomes" id="UP000245783"/>
    </source>
</evidence>
<name>A0A316VQW7_9BASI</name>
<reference evidence="3 4" key="1">
    <citation type="journal article" date="2018" name="Mol. Biol. Evol.">
        <title>Broad Genomic Sampling Reveals a Smut Pathogenic Ancestry of the Fungal Clade Ustilaginomycotina.</title>
        <authorList>
            <person name="Kijpornyongpan T."/>
            <person name="Mondo S.J."/>
            <person name="Barry K."/>
            <person name="Sandor L."/>
            <person name="Lee J."/>
            <person name="Lipzen A."/>
            <person name="Pangilinan J."/>
            <person name="LaButti K."/>
            <person name="Hainaut M."/>
            <person name="Henrissat B."/>
            <person name="Grigoriev I.V."/>
            <person name="Spatafora J.W."/>
            <person name="Aime M.C."/>
        </authorList>
    </citation>
    <scope>NUCLEOTIDE SEQUENCE [LARGE SCALE GENOMIC DNA]</scope>
    <source>
        <strain evidence="3 4">MCA 4658</strain>
    </source>
</reference>
<dbReference type="Pfam" id="PF00378">
    <property type="entry name" value="ECH_1"/>
    <property type="match status" value="1"/>
</dbReference>
<evidence type="ECO:0000256" key="1">
    <source>
        <dbReference type="ARBA" id="ARBA00005254"/>
    </source>
</evidence>